<organism evidence="1 2">
    <name type="scientific">Orchesella cincta</name>
    <name type="common">Springtail</name>
    <name type="synonym">Podura cincta</name>
    <dbReference type="NCBI Taxonomy" id="48709"/>
    <lineage>
        <taxon>Eukaryota</taxon>
        <taxon>Metazoa</taxon>
        <taxon>Ecdysozoa</taxon>
        <taxon>Arthropoda</taxon>
        <taxon>Hexapoda</taxon>
        <taxon>Collembola</taxon>
        <taxon>Entomobryomorpha</taxon>
        <taxon>Entomobryoidea</taxon>
        <taxon>Orchesellidae</taxon>
        <taxon>Orchesellinae</taxon>
        <taxon>Orchesella</taxon>
    </lineage>
</organism>
<name>A0A1D2MDY7_ORCCI</name>
<gene>
    <name evidence="1" type="ORF">Ocin01_15513</name>
</gene>
<proteinExistence type="predicted"/>
<protein>
    <submittedName>
        <fullName evidence="1">Uncharacterized protein</fullName>
    </submittedName>
</protein>
<dbReference type="Proteomes" id="UP000094527">
    <property type="component" value="Unassembled WGS sequence"/>
</dbReference>
<accession>A0A1D2MDY7</accession>
<evidence type="ECO:0000313" key="1">
    <source>
        <dbReference type="EMBL" id="ODM91169.1"/>
    </source>
</evidence>
<comment type="caution">
    <text evidence="1">The sequence shown here is derived from an EMBL/GenBank/DDBJ whole genome shotgun (WGS) entry which is preliminary data.</text>
</comment>
<keyword evidence="2" id="KW-1185">Reference proteome</keyword>
<dbReference type="AlphaFoldDB" id="A0A1D2MDY7"/>
<evidence type="ECO:0000313" key="2">
    <source>
        <dbReference type="Proteomes" id="UP000094527"/>
    </source>
</evidence>
<sequence length="923" mass="107999">MKDFGNHWRIGAILFISSIYSGYCGEFRFCFEGPQRILYNDCPGGFIVKGQSPLAATCNYYYKAENVPNMLAEYNKEICGADGPFELESDYHDWTAGESFHSIRFLDVDTEGGPQIGADSNPDKCNETCFTDWIDARWNEPEEIFQDKPATIDPLVKEEYEKEYVKLTKSIMVSIIHEDEFEEDIPGNGSTTTRDDMLGSGIPDSKMTGLVKILAMSMRVLFIKCHPFIEGSFYTLVLRSMMDLRSRSEYFPNLNVVTVNRILKLLEACQKDTNEKFVLNGTECEDKFVVNTITNKINGTTKNYHGQENSFRWSLYDPIIESAWMAVDFVHGYCFDHFIQDPLHFSLYVKVMNEIFVQPITKKHWMYPVEVSKGMNVWEMAYDTADIKNQLRNMDACVVSAYMTNEFFDKRMERPFTPQENLEDPTKFKIPNPEKPTKGWSRSVNEYWRMYEQRGFKDFTENKSPAPKGHIITIKEFLEHGYKIIFPHDFTATPEEAFGRNSGRLHGQQNAEYNREICDDDGPFELDSDYHDWSTAEQFQAIRFLDVDVDGGPQIGSDPYHEKCNETCFSDWIDPRWDEPEDIFLDKPTRIDPDLQDEYEKDYVKLTRSIMVSIIQEDEFEEDAITDDGFPPERNDPLGAGIPESQMTGLAKLLAMSMRLLFIKCHPFIEGSFYTLVFHSMMELRRRSDHFPDLNMVTVNRILRLLETCQKDTNEKFMLNGTECEDKFVVHTITNKLTGRTQNFHSQENSFQWSFYDPIVEAAWMSVDFVHGYCFEHFMEDPLHYSLYVKIMNEIFVQPVTQKHWMYPVQVGKGMNAWEMAYDTSDIKSQLRNMDACVISAYMTNDFFEKRMERPFTPQENLEFPLYLPNPEEPPKGWTRSVGEYWRMYEQRGFKDFTEKYGYCFQTVEEFEEMEEDMKEECL</sequence>
<dbReference type="EMBL" id="LJIJ01001646">
    <property type="protein sequence ID" value="ODM91169.1"/>
    <property type="molecule type" value="Genomic_DNA"/>
</dbReference>
<reference evidence="1 2" key="1">
    <citation type="journal article" date="2016" name="Genome Biol. Evol.">
        <title>Gene Family Evolution Reflects Adaptation to Soil Environmental Stressors in the Genome of the Collembolan Orchesella cincta.</title>
        <authorList>
            <person name="Faddeeva-Vakhrusheva A."/>
            <person name="Derks M.F."/>
            <person name="Anvar S.Y."/>
            <person name="Agamennone V."/>
            <person name="Suring W."/>
            <person name="Smit S."/>
            <person name="van Straalen N.M."/>
            <person name="Roelofs D."/>
        </authorList>
    </citation>
    <scope>NUCLEOTIDE SEQUENCE [LARGE SCALE GENOMIC DNA]</scope>
    <source>
        <tissue evidence="1">Mixed pool</tissue>
    </source>
</reference>